<feature type="compositionally biased region" description="Basic and acidic residues" evidence="1">
    <location>
        <begin position="535"/>
        <end position="546"/>
    </location>
</feature>
<feature type="region of interest" description="Disordered" evidence="1">
    <location>
        <begin position="30"/>
        <end position="63"/>
    </location>
</feature>
<dbReference type="AlphaFoldDB" id="A9VDB4"/>
<dbReference type="InterPro" id="IPR039101">
    <property type="entry name" value="TMX2"/>
</dbReference>
<keyword evidence="3" id="KW-1185">Reference proteome</keyword>
<sequence>MSVGLDVVALARQLRDLNFDESTIVQICKQEREEHERKEKEERERKEKEERERKEKEERERKEKLNEVHHLVNSDFLQTYLSITGHTWVRKASPSEAAGYLPEKPPSETPRISDINSNDKIFGIVVLPPSSHYLALEIVQQAEALLSPDVVLPQEGIHTDLISAYSCLSHVHATLRHEPYFSTVITPALHEHFVTTVVSPEQEPVRKVVRFSHQASIGSGATHADWVGVDSQRHPVVMGECKMERKHFDNFGGQVGNEVVRLGILPTKYDMRQERQHLFYPLTNINVCKDIVTAYLVLHVTRPKEVEVVADMFGLRKANKTYFLAFLRLGSAKISTDANDQRAVWALLTACKDFVTNRLPGIIEARRGNKFQLPSDCEPFPCPDRGMKGWTCSAAYGPNVQVYERQSESWVIKHYDYWGRRSGALSTCLYQIAPTDVREPPFEVLKALGALEKTGKFYKAWVVDTLAEGVKLLRYPRVKTAPCGRNAHKQLASVVEQVQALHNFGIVHGDILLRNILFCNSWQLEDWMTKSPGWKMEDQTNDEDKTPSPSRAPSQNAEVVSTEVASAEMASPSEEAAATTEEATAEEPVAFLIDFDLSRHEGEPYVSGYNYTGNLKHYRHPDARPDEKIEKSHDGYALARVAERILVANGARENLIKALEDLRFDDAIKLCNECTGLQTVEMVFSASSGSPPRDRVSFVMELRHAFVRAFAVCRGGELFTNNRAGVS</sequence>
<dbReference type="Gene3D" id="1.10.510.10">
    <property type="entry name" value="Transferase(Phosphotransferase) domain 1"/>
    <property type="match status" value="1"/>
</dbReference>
<evidence type="ECO:0000313" key="2">
    <source>
        <dbReference type="EMBL" id="EDQ84499.1"/>
    </source>
</evidence>
<accession>A9VDB4</accession>
<organism evidence="2 3">
    <name type="scientific">Monosiga brevicollis</name>
    <name type="common">Choanoflagellate</name>
    <dbReference type="NCBI Taxonomy" id="81824"/>
    <lineage>
        <taxon>Eukaryota</taxon>
        <taxon>Choanoflagellata</taxon>
        <taxon>Craspedida</taxon>
        <taxon>Salpingoecidae</taxon>
        <taxon>Monosiga</taxon>
    </lineage>
</organism>
<gene>
    <name evidence="2" type="ORF">MONBRDRAFT_30211</name>
</gene>
<feature type="region of interest" description="Disordered" evidence="1">
    <location>
        <begin position="533"/>
        <end position="584"/>
    </location>
</feature>
<evidence type="ECO:0008006" key="4">
    <source>
        <dbReference type="Google" id="ProtNLM"/>
    </source>
</evidence>
<dbReference type="GO" id="GO:0015036">
    <property type="term" value="F:disulfide oxidoreductase activity"/>
    <property type="evidence" value="ECO:0000318"/>
    <property type="project" value="GO_Central"/>
</dbReference>
<evidence type="ECO:0000313" key="3">
    <source>
        <dbReference type="Proteomes" id="UP000001357"/>
    </source>
</evidence>
<dbReference type="SUPFAM" id="SSF56112">
    <property type="entry name" value="Protein kinase-like (PK-like)"/>
    <property type="match status" value="1"/>
</dbReference>
<dbReference type="InterPro" id="IPR011009">
    <property type="entry name" value="Kinase-like_dom_sf"/>
</dbReference>
<evidence type="ECO:0000256" key="1">
    <source>
        <dbReference type="SAM" id="MobiDB-lite"/>
    </source>
</evidence>
<dbReference type="GeneID" id="5895942"/>
<dbReference type="EMBL" id="CH991586">
    <property type="protein sequence ID" value="EDQ84499.1"/>
    <property type="molecule type" value="Genomic_DNA"/>
</dbReference>
<protein>
    <recommendedName>
        <fullName evidence="4">Protein kinase domain-containing protein</fullName>
    </recommendedName>
</protein>
<feature type="compositionally biased region" description="Polar residues" evidence="1">
    <location>
        <begin position="547"/>
        <end position="559"/>
    </location>
</feature>
<reference evidence="2 3" key="1">
    <citation type="journal article" date="2008" name="Nature">
        <title>The genome of the choanoflagellate Monosiga brevicollis and the origin of metazoans.</title>
        <authorList>
            <consortium name="JGI Sequencing"/>
            <person name="King N."/>
            <person name="Westbrook M.J."/>
            <person name="Young S.L."/>
            <person name="Kuo A."/>
            <person name="Abedin M."/>
            <person name="Chapman J."/>
            <person name="Fairclough S."/>
            <person name="Hellsten U."/>
            <person name="Isogai Y."/>
            <person name="Letunic I."/>
            <person name="Marr M."/>
            <person name="Pincus D."/>
            <person name="Putnam N."/>
            <person name="Rokas A."/>
            <person name="Wright K.J."/>
            <person name="Zuzow R."/>
            <person name="Dirks W."/>
            <person name="Good M."/>
            <person name="Goodstein D."/>
            <person name="Lemons D."/>
            <person name="Li W."/>
            <person name="Lyons J.B."/>
            <person name="Morris A."/>
            <person name="Nichols S."/>
            <person name="Richter D.J."/>
            <person name="Salamov A."/>
            <person name="Bork P."/>
            <person name="Lim W.A."/>
            <person name="Manning G."/>
            <person name="Miller W.T."/>
            <person name="McGinnis W."/>
            <person name="Shapiro H."/>
            <person name="Tjian R."/>
            <person name="Grigoriev I.V."/>
            <person name="Rokhsar D."/>
        </authorList>
    </citation>
    <scope>NUCLEOTIDE SEQUENCE [LARGE SCALE GENOMIC DNA]</scope>
    <source>
        <strain evidence="3">MX1 / ATCC 50154</strain>
    </source>
</reference>
<name>A9VDB4_MONBE</name>
<dbReference type="KEGG" id="mbr:MONBRDRAFT_30211"/>
<proteinExistence type="predicted"/>
<dbReference type="RefSeq" id="XP_001750686.1">
    <property type="nucleotide sequence ID" value="XM_001750634.1"/>
</dbReference>
<feature type="compositionally biased region" description="Low complexity" evidence="1">
    <location>
        <begin position="563"/>
        <end position="584"/>
    </location>
</feature>
<dbReference type="PANTHER" id="PTHR15853:SF0">
    <property type="entry name" value="THIOREDOXIN-RELATED TRANSMEMBRANE PROTEIN 2"/>
    <property type="match status" value="1"/>
</dbReference>
<dbReference type="Proteomes" id="UP000001357">
    <property type="component" value="Unassembled WGS sequence"/>
</dbReference>
<dbReference type="PANTHER" id="PTHR15853">
    <property type="entry name" value="THIOREDOXIN-RELATED"/>
    <property type="match status" value="1"/>
</dbReference>
<dbReference type="InParanoid" id="A9VDB4"/>